<feature type="compositionally biased region" description="Low complexity" evidence="1">
    <location>
        <begin position="17"/>
        <end position="45"/>
    </location>
</feature>
<organism evidence="2 3">
    <name type="scientific">Ancylostoma duodenale</name>
    <dbReference type="NCBI Taxonomy" id="51022"/>
    <lineage>
        <taxon>Eukaryota</taxon>
        <taxon>Metazoa</taxon>
        <taxon>Ecdysozoa</taxon>
        <taxon>Nematoda</taxon>
        <taxon>Chromadorea</taxon>
        <taxon>Rhabditida</taxon>
        <taxon>Rhabditina</taxon>
        <taxon>Rhabditomorpha</taxon>
        <taxon>Strongyloidea</taxon>
        <taxon>Ancylostomatidae</taxon>
        <taxon>Ancylostomatinae</taxon>
        <taxon>Ancylostoma</taxon>
    </lineage>
</organism>
<sequence>MESVEEENRPEMSADIAPTSSSAAVPSSSAVPASTPAPTSSAASPQDVAPSTEPMHSVHPLDFGNMLSIGVQNPSDQQRFKFLTEFYTPPAEPAQNWLSDTRMTKKGPPMRRLRAFHCRNRRTEASLKQSENYTCTRTA</sequence>
<accession>A0A0C2BRS8</accession>
<dbReference type="EMBL" id="KN769035">
    <property type="protein sequence ID" value="KIH46533.1"/>
    <property type="molecule type" value="Genomic_DNA"/>
</dbReference>
<name>A0A0C2BRS8_9BILA</name>
<evidence type="ECO:0000313" key="2">
    <source>
        <dbReference type="EMBL" id="KIH46533.1"/>
    </source>
</evidence>
<reference evidence="2 3" key="1">
    <citation type="submission" date="2013-12" db="EMBL/GenBank/DDBJ databases">
        <title>Draft genome of the parsitic nematode Ancylostoma duodenale.</title>
        <authorList>
            <person name="Mitreva M."/>
        </authorList>
    </citation>
    <scope>NUCLEOTIDE SEQUENCE [LARGE SCALE GENOMIC DNA]</scope>
    <source>
        <strain evidence="2 3">Zhejiang</strain>
    </source>
</reference>
<evidence type="ECO:0000256" key="1">
    <source>
        <dbReference type="SAM" id="MobiDB-lite"/>
    </source>
</evidence>
<proteinExistence type="predicted"/>
<evidence type="ECO:0000313" key="3">
    <source>
        <dbReference type="Proteomes" id="UP000054047"/>
    </source>
</evidence>
<gene>
    <name evidence="2" type="ORF">ANCDUO_23414</name>
</gene>
<keyword evidence="3" id="KW-1185">Reference proteome</keyword>
<dbReference type="Proteomes" id="UP000054047">
    <property type="component" value="Unassembled WGS sequence"/>
</dbReference>
<feature type="region of interest" description="Disordered" evidence="1">
    <location>
        <begin position="1"/>
        <end position="70"/>
    </location>
</feature>
<dbReference type="AlphaFoldDB" id="A0A0C2BRS8"/>
<feature type="compositionally biased region" description="Basic and acidic residues" evidence="1">
    <location>
        <begin position="1"/>
        <end position="12"/>
    </location>
</feature>
<protein>
    <submittedName>
        <fullName evidence="2">Uncharacterized protein</fullName>
    </submittedName>
</protein>